<dbReference type="EMBL" id="CP061800">
    <property type="protein sequence ID" value="QTA85947.1"/>
    <property type="molecule type" value="Genomic_DNA"/>
</dbReference>
<evidence type="ECO:0000313" key="2">
    <source>
        <dbReference type="EMBL" id="QTA85947.1"/>
    </source>
</evidence>
<dbReference type="InterPro" id="IPR047766">
    <property type="entry name" value="PxxKW_fam"/>
</dbReference>
<feature type="region of interest" description="Disordered" evidence="1">
    <location>
        <begin position="72"/>
        <end position="92"/>
    </location>
</feature>
<gene>
    <name evidence="2" type="ORF">dnm_019640</name>
</gene>
<dbReference type="RefSeq" id="WP_207681793.1">
    <property type="nucleotide sequence ID" value="NZ_CP061800.1"/>
</dbReference>
<sequence>MVCTTVRKGQECPFMTAKGCSYNGGICHEAVEQCNGCNRRIEFSSAWFCSASPEPALKWKNGNCNLASHVSSATASTQKKINPLKASKRGAK</sequence>
<dbReference type="AlphaFoldDB" id="A0A975GLM9"/>
<organism evidence="2 3">
    <name type="scientific">Desulfonema magnum</name>
    <dbReference type="NCBI Taxonomy" id="45655"/>
    <lineage>
        <taxon>Bacteria</taxon>
        <taxon>Pseudomonadati</taxon>
        <taxon>Thermodesulfobacteriota</taxon>
        <taxon>Desulfobacteria</taxon>
        <taxon>Desulfobacterales</taxon>
        <taxon>Desulfococcaceae</taxon>
        <taxon>Desulfonema</taxon>
    </lineage>
</organism>
<dbReference type="Pfam" id="PF20657">
    <property type="entry name" value="DUF6811"/>
    <property type="match status" value="1"/>
</dbReference>
<protein>
    <submittedName>
        <fullName evidence="2">Uncharacterized protein</fullName>
    </submittedName>
</protein>
<proteinExistence type="predicted"/>
<evidence type="ECO:0000256" key="1">
    <source>
        <dbReference type="SAM" id="MobiDB-lite"/>
    </source>
</evidence>
<reference evidence="2" key="1">
    <citation type="journal article" date="2021" name="Microb. Physiol.">
        <title>Proteogenomic Insights into the Physiology of Marine, Sulfate-Reducing, Filamentous Desulfonema limicola and Desulfonema magnum.</title>
        <authorList>
            <person name="Schnaars V."/>
            <person name="Wohlbrand L."/>
            <person name="Scheve S."/>
            <person name="Hinrichs C."/>
            <person name="Reinhardt R."/>
            <person name="Rabus R."/>
        </authorList>
    </citation>
    <scope>NUCLEOTIDE SEQUENCE</scope>
    <source>
        <strain evidence="2">4be13</strain>
    </source>
</reference>
<dbReference type="Proteomes" id="UP000663722">
    <property type="component" value="Chromosome"/>
</dbReference>
<name>A0A975GLM9_9BACT</name>
<evidence type="ECO:0000313" key="3">
    <source>
        <dbReference type="Proteomes" id="UP000663722"/>
    </source>
</evidence>
<dbReference type="KEGG" id="dmm:dnm_019640"/>
<keyword evidence="3" id="KW-1185">Reference proteome</keyword>
<accession>A0A975GLM9</accession>
<dbReference type="NCBIfam" id="NF038144">
    <property type="entry name" value="PxxKW"/>
    <property type="match status" value="1"/>
</dbReference>